<evidence type="ECO:0000259" key="1">
    <source>
        <dbReference type="PROSITE" id="PS50011"/>
    </source>
</evidence>
<dbReference type="InterPro" id="IPR000719">
    <property type="entry name" value="Prot_kinase_dom"/>
</dbReference>
<dbReference type="PANTHER" id="PTHR44329:SF260">
    <property type="entry name" value="PROTEIN KINASE DOMAIN-CONTAINING PROTEIN"/>
    <property type="match status" value="1"/>
</dbReference>
<dbReference type="PROSITE" id="PS00108">
    <property type="entry name" value="PROTEIN_KINASE_ST"/>
    <property type="match status" value="1"/>
</dbReference>
<dbReference type="InterPro" id="IPR008271">
    <property type="entry name" value="Ser/Thr_kinase_AS"/>
</dbReference>
<dbReference type="Pfam" id="PF00069">
    <property type="entry name" value="Pkinase"/>
    <property type="match status" value="1"/>
</dbReference>
<protein>
    <submittedName>
        <fullName evidence="3">Uncharacterized protein</fullName>
    </submittedName>
</protein>
<name>A0ABP0WG40_9BRYO</name>
<dbReference type="SMART" id="SM00220">
    <property type="entry name" value="S_TKc"/>
    <property type="match status" value="1"/>
</dbReference>
<dbReference type="EMBL" id="OZ020113">
    <property type="protein sequence ID" value="CAK9265837.1"/>
    <property type="molecule type" value="Genomic_DNA"/>
</dbReference>
<dbReference type="PANTHER" id="PTHR44329">
    <property type="entry name" value="SERINE/THREONINE-PROTEIN KINASE TNNI3K-RELATED"/>
    <property type="match status" value="1"/>
</dbReference>
<dbReference type="InterPro" id="IPR051681">
    <property type="entry name" value="Ser/Thr_Kinases-Pseudokinases"/>
</dbReference>
<keyword evidence="4" id="KW-1185">Reference proteome</keyword>
<dbReference type="SUPFAM" id="SSF56112">
    <property type="entry name" value="Protein kinase-like (PK-like)"/>
    <property type="match status" value="1"/>
</dbReference>
<gene>
    <name evidence="3" type="ORF">CSSPJE1EN1_LOCUS11315</name>
</gene>
<accession>A0ABP0WG40</accession>
<dbReference type="SMART" id="SM00255">
    <property type="entry name" value="TIR"/>
    <property type="match status" value="1"/>
</dbReference>
<dbReference type="Gene3D" id="3.40.50.10140">
    <property type="entry name" value="Toll/interleukin-1 receptor homology (TIR) domain"/>
    <property type="match status" value="1"/>
</dbReference>
<dbReference type="InterPro" id="IPR035897">
    <property type="entry name" value="Toll_tir_struct_dom_sf"/>
</dbReference>
<feature type="domain" description="Protein kinase" evidence="1">
    <location>
        <begin position="419"/>
        <end position="696"/>
    </location>
</feature>
<dbReference type="Gene3D" id="1.10.510.10">
    <property type="entry name" value="Transferase(Phosphotransferase) domain 1"/>
    <property type="match status" value="1"/>
</dbReference>
<evidence type="ECO:0000313" key="3">
    <source>
        <dbReference type="EMBL" id="CAK9265837.1"/>
    </source>
</evidence>
<reference evidence="3" key="1">
    <citation type="submission" date="2024-02" db="EMBL/GenBank/DDBJ databases">
        <authorList>
            <consortium name="ELIXIR-Norway"/>
            <consortium name="Elixir Norway"/>
        </authorList>
    </citation>
    <scope>NUCLEOTIDE SEQUENCE</scope>
</reference>
<proteinExistence type="predicted"/>
<dbReference type="SUPFAM" id="SSF52200">
    <property type="entry name" value="Toll/Interleukin receptor TIR domain"/>
    <property type="match status" value="1"/>
</dbReference>
<dbReference type="PROSITE" id="PS50104">
    <property type="entry name" value="TIR"/>
    <property type="match status" value="1"/>
</dbReference>
<evidence type="ECO:0000259" key="2">
    <source>
        <dbReference type="PROSITE" id="PS50104"/>
    </source>
</evidence>
<sequence length="706" mass="79953">MEQLGEMNTRDTYDIQSLGKYDVFLHHRGPDVKDTFVAHLNDALCAAGFHPFLDAKSLIKGQHAYKSISEALSGVGVRVAIFSKGYAESKYCLDELHDMLESGKLILPVFYGVEVEHLCRPYDGPFAAGLRRHKRLGRHQDVERWETALARVADLQGFRLAEFNGDEAQLKRGIVLAVQRALPARRLPQVAPHRVGFEEPDGADDTFIFQATSLNSVNIQVFKERILTAICDLDDRTFGQNSKLQVNVLQCKYMVNTILTSKFYLMGETCATLADPIYKELLRIVQKADLIVQECSDEPLNLKSILVEMDNIYAFVAVIVDWQSCTRLFRKDIDNWSWESVHSRLEQLKAQDIQKNKELWDPRIAELRQLMMSNAGGSRTGERINLADYLQWRVQNVMNVYDLPQGLLPWCVLASDPEAKRGEFLGKGTFGSVSQCRWFGMACAEKSFNHFLGEKQKRDFENEVGVMVRLNHPHVVRLIFCHQDSTKCSIVMELMPTNLERHIAERKVSHKPFTPQAAVDVMSQIASAMEYLHGQGVVHRDLKPNNILVSPNTNPELSADGYVEVKLADFGLAKTKVNTSSSMLHSQICGAATWRAPEAFPDHEGHQRPFPPKKADVYSFAILCSQILSGKLYPFGYPPVRLLERISSPQNERPFLPSNSNYPAQLLSLIKQCWEPDPHMRPNFSTICSSLQEIRFSLLAGKWDVN</sequence>
<feature type="domain" description="TIR" evidence="2">
    <location>
        <begin position="19"/>
        <end position="182"/>
    </location>
</feature>
<evidence type="ECO:0000313" key="4">
    <source>
        <dbReference type="Proteomes" id="UP001497444"/>
    </source>
</evidence>
<organism evidence="3 4">
    <name type="scientific">Sphagnum jensenii</name>
    <dbReference type="NCBI Taxonomy" id="128206"/>
    <lineage>
        <taxon>Eukaryota</taxon>
        <taxon>Viridiplantae</taxon>
        <taxon>Streptophyta</taxon>
        <taxon>Embryophyta</taxon>
        <taxon>Bryophyta</taxon>
        <taxon>Sphagnophytina</taxon>
        <taxon>Sphagnopsida</taxon>
        <taxon>Sphagnales</taxon>
        <taxon>Sphagnaceae</taxon>
        <taxon>Sphagnum</taxon>
    </lineage>
</organism>
<dbReference type="InterPro" id="IPR011009">
    <property type="entry name" value="Kinase-like_dom_sf"/>
</dbReference>
<dbReference type="PROSITE" id="PS50011">
    <property type="entry name" value="PROTEIN_KINASE_DOM"/>
    <property type="match status" value="1"/>
</dbReference>
<dbReference type="Proteomes" id="UP001497444">
    <property type="component" value="Chromosome 18"/>
</dbReference>
<dbReference type="Pfam" id="PF01582">
    <property type="entry name" value="TIR"/>
    <property type="match status" value="1"/>
</dbReference>
<dbReference type="InterPro" id="IPR000157">
    <property type="entry name" value="TIR_dom"/>
</dbReference>